<keyword evidence="1" id="KW-0472">Membrane</keyword>
<feature type="transmembrane region" description="Helical" evidence="1">
    <location>
        <begin position="28"/>
        <end position="49"/>
    </location>
</feature>
<feature type="transmembrane region" description="Helical" evidence="1">
    <location>
        <begin position="61"/>
        <end position="78"/>
    </location>
</feature>
<evidence type="ECO:0000313" key="2">
    <source>
        <dbReference type="EMBL" id="RHZ79141.1"/>
    </source>
</evidence>
<feature type="transmembrane region" description="Helical" evidence="1">
    <location>
        <begin position="121"/>
        <end position="141"/>
    </location>
</feature>
<reference evidence="2 3" key="1">
    <citation type="submission" date="2018-08" db="EMBL/GenBank/DDBJ databases">
        <title>Genome and evolution of the arbuscular mycorrhizal fungus Diversispora epigaea (formerly Glomus versiforme) and its bacterial endosymbionts.</title>
        <authorList>
            <person name="Sun X."/>
            <person name="Fei Z."/>
            <person name="Harrison M."/>
        </authorList>
    </citation>
    <scope>NUCLEOTIDE SEQUENCE [LARGE SCALE GENOMIC DNA]</scope>
    <source>
        <strain evidence="2 3">IT104</strain>
    </source>
</reference>
<organism evidence="2 3">
    <name type="scientific">Diversispora epigaea</name>
    <dbReference type="NCBI Taxonomy" id="1348612"/>
    <lineage>
        <taxon>Eukaryota</taxon>
        <taxon>Fungi</taxon>
        <taxon>Fungi incertae sedis</taxon>
        <taxon>Mucoromycota</taxon>
        <taxon>Glomeromycotina</taxon>
        <taxon>Glomeromycetes</taxon>
        <taxon>Diversisporales</taxon>
        <taxon>Diversisporaceae</taxon>
        <taxon>Diversispora</taxon>
    </lineage>
</organism>
<feature type="transmembrane region" description="Helical" evidence="1">
    <location>
        <begin position="188"/>
        <end position="212"/>
    </location>
</feature>
<feature type="transmembrane region" description="Helical" evidence="1">
    <location>
        <begin position="248"/>
        <end position="265"/>
    </location>
</feature>
<proteinExistence type="predicted"/>
<keyword evidence="3" id="KW-1185">Reference proteome</keyword>
<gene>
    <name evidence="2" type="ORF">Glove_151g50</name>
</gene>
<feature type="transmembrane region" description="Helical" evidence="1">
    <location>
        <begin position="153"/>
        <end position="176"/>
    </location>
</feature>
<evidence type="ECO:0000256" key="1">
    <source>
        <dbReference type="SAM" id="Phobius"/>
    </source>
</evidence>
<protein>
    <submittedName>
        <fullName evidence="2">Uncharacterized protein</fullName>
    </submittedName>
</protein>
<dbReference type="AlphaFoldDB" id="A0A397IT55"/>
<keyword evidence="1" id="KW-0812">Transmembrane</keyword>
<dbReference type="OrthoDB" id="2434437at2759"/>
<sequence length="355" mass="40922">MNNYFFFKGSILSIFNQKRLKKSCGSTFLNFIFAFFSLFSLFKPVTASLVDESYSSSRQDVFDALINTLFPITFVILFKVSGKSGRIKKMLLPILDDILYNTVTWVIPLTVSFAYDDLFGIKIFSIINACLHVFFAILALIQPKTIKDAEDNSAIGFSFSFLIMFPVLAIPLFWIIYITSNYYDPINILFLTLFGILLALSILLVVKLSLFICSMHDNVGILFIALAILLFYVPNILQILLIVLKWPINFYFVKACVFILVLSLTRNVSYFNVKEVPLDFLATSTTITQWWLHYKMRDLINENKTKDETQEKILHNIISDFQKKYMDEDANVNQETVARDMLRNILNDFLKDGNV</sequence>
<name>A0A397IT55_9GLOM</name>
<accession>A0A397IT55</accession>
<dbReference type="EMBL" id="PQFF01000142">
    <property type="protein sequence ID" value="RHZ79141.1"/>
    <property type="molecule type" value="Genomic_DNA"/>
</dbReference>
<feature type="transmembrane region" description="Helical" evidence="1">
    <location>
        <begin position="98"/>
        <end position="115"/>
    </location>
</feature>
<feature type="transmembrane region" description="Helical" evidence="1">
    <location>
        <begin position="219"/>
        <end position="242"/>
    </location>
</feature>
<dbReference type="Proteomes" id="UP000266861">
    <property type="component" value="Unassembled WGS sequence"/>
</dbReference>
<comment type="caution">
    <text evidence="2">The sequence shown here is derived from an EMBL/GenBank/DDBJ whole genome shotgun (WGS) entry which is preliminary data.</text>
</comment>
<keyword evidence="1" id="KW-1133">Transmembrane helix</keyword>
<evidence type="ECO:0000313" key="3">
    <source>
        <dbReference type="Proteomes" id="UP000266861"/>
    </source>
</evidence>